<evidence type="ECO:0000313" key="2">
    <source>
        <dbReference type="Proteomes" id="UP000287853"/>
    </source>
</evidence>
<accession>A0A3S3RAQ1</accession>
<organism evidence="1 2">
    <name type="scientific">Candidatus Electrothrix aarhusensis</name>
    <dbReference type="NCBI Taxonomy" id="1859131"/>
    <lineage>
        <taxon>Bacteria</taxon>
        <taxon>Pseudomonadati</taxon>
        <taxon>Thermodesulfobacteriota</taxon>
        <taxon>Desulfobulbia</taxon>
        <taxon>Desulfobulbales</taxon>
        <taxon>Desulfobulbaceae</taxon>
        <taxon>Candidatus Electrothrix</taxon>
    </lineage>
</organism>
<dbReference type="EMBL" id="MTKO01000002">
    <property type="protein sequence ID" value="RWX48251.1"/>
    <property type="molecule type" value="Genomic_DNA"/>
</dbReference>
<protein>
    <submittedName>
        <fullName evidence="1">Uncharacterized protein</fullName>
    </submittedName>
</protein>
<name>A0A3S3RAQ1_9BACT</name>
<sequence>MRRSTTRFAASRSCCQRSVRVCRCSSHLLTSLPISSRRSRFIGTLFSWSRNIACCSRSRAAMECSRSSREGGLVARLILIRAQEVSNRSMALSGRNRPEI</sequence>
<evidence type="ECO:0000313" key="1">
    <source>
        <dbReference type="EMBL" id="RWX48251.1"/>
    </source>
</evidence>
<proteinExistence type="predicted"/>
<reference evidence="1 2" key="1">
    <citation type="submission" date="2017-01" db="EMBL/GenBank/DDBJ databases">
        <title>The cable genome- insights into the physiology and evolution of filamentous bacteria capable of sulfide oxidation via long distance electron transfer.</title>
        <authorList>
            <person name="Schreiber L."/>
            <person name="Bjerg J.T."/>
            <person name="Boggild A."/>
            <person name="Van De Vossenberg J."/>
            <person name="Meysman F."/>
            <person name="Nielsen L.P."/>
            <person name="Schramm A."/>
            <person name="Kjeldsen K.U."/>
        </authorList>
    </citation>
    <scope>NUCLEOTIDE SEQUENCE [LARGE SCALE GENOMIC DNA]</scope>
    <source>
        <strain evidence="1">MCF</strain>
    </source>
</reference>
<keyword evidence="2" id="KW-1185">Reference proteome</keyword>
<dbReference type="Proteomes" id="UP000287853">
    <property type="component" value="Unassembled WGS sequence"/>
</dbReference>
<comment type="caution">
    <text evidence="1">The sequence shown here is derived from an EMBL/GenBank/DDBJ whole genome shotgun (WGS) entry which is preliminary data.</text>
</comment>
<gene>
    <name evidence="1" type="ORF">H206_05153</name>
</gene>
<dbReference type="AlphaFoldDB" id="A0A3S3RAQ1"/>